<dbReference type="Pfam" id="PF10551">
    <property type="entry name" value="MULE"/>
    <property type="match status" value="1"/>
</dbReference>
<dbReference type="PANTHER" id="PTHR31973:SF185">
    <property type="entry name" value="TRANSPOSASE, MUDR, PLANT, MULE TRANSPOSASE DOMAIN-CONTAINING PROTEIN"/>
    <property type="match status" value="1"/>
</dbReference>
<evidence type="ECO:0000313" key="2">
    <source>
        <dbReference type="EMBL" id="KAJ0215348.1"/>
    </source>
</evidence>
<comment type="caution">
    <text evidence="2">The sequence shown here is derived from an EMBL/GenBank/DDBJ whole genome shotgun (WGS) entry which is preliminary data.</text>
</comment>
<dbReference type="PANTHER" id="PTHR31973">
    <property type="entry name" value="POLYPROTEIN, PUTATIVE-RELATED"/>
    <property type="match status" value="1"/>
</dbReference>
<protein>
    <recommendedName>
        <fullName evidence="1">MULE transposase domain-containing protein</fullName>
    </recommendedName>
</protein>
<dbReference type="InterPro" id="IPR018289">
    <property type="entry name" value="MULE_transposase_dom"/>
</dbReference>
<sequence length="471" mass="54900">MHEPLPFPELVQQKHKGVTTNNYTSYGKLFQLFKSKYELKLKLGFESITKGFQYKVRKSTKDTVEVVCFVENYDYRIWATKDKNTNKFQVTHTCLNMQLCLHHRQANKNVLGHLLKGILVDSTGNMLQGKKIQRTLNDRLSGPMKKAFKTFILLQLGEEELWEEFQTSLHTIIIIYGAHLKGKYLGIMFQPLYMDGNNQILTIAFGTGKTKSEESLILFLSRHKECIGDMPSLAIISNIVNSIEITIQALFPNAYHVLCCSNLLMNMRTKIGKQERMEILFWESDFKESLARLRRALNEDCRTWLDRIGYEKWERSCFPMLRYNIMTSNNAKSVNALSRDAQKLPQLFNNRDISDVMLELKPKKILLSMLRRSTWNIIVAHVGNDNYQLYLILVLWWYSRNLDINTIVHECHHTSQWKHINQNSDDHEMITVSHPKENVRFRKNAVVAKGLLTLAETVTLSFPHIQQKLNL</sequence>
<keyword evidence="3" id="KW-1185">Reference proteome</keyword>
<organism evidence="2 3">
    <name type="scientific">Lactuca sativa</name>
    <name type="common">Garden lettuce</name>
    <dbReference type="NCBI Taxonomy" id="4236"/>
    <lineage>
        <taxon>Eukaryota</taxon>
        <taxon>Viridiplantae</taxon>
        <taxon>Streptophyta</taxon>
        <taxon>Embryophyta</taxon>
        <taxon>Tracheophyta</taxon>
        <taxon>Spermatophyta</taxon>
        <taxon>Magnoliopsida</taxon>
        <taxon>eudicotyledons</taxon>
        <taxon>Gunneridae</taxon>
        <taxon>Pentapetalae</taxon>
        <taxon>asterids</taxon>
        <taxon>campanulids</taxon>
        <taxon>Asterales</taxon>
        <taxon>Asteraceae</taxon>
        <taxon>Cichorioideae</taxon>
        <taxon>Cichorieae</taxon>
        <taxon>Lactucinae</taxon>
        <taxon>Lactuca</taxon>
    </lineage>
</organism>
<gene>
    <name evidence="2" type="ORF">LSAT_V11C300121010</name>
</gene>
<dbReference type="Proteomes" id="UP000235145">
    <property type="component" value="Unassembled WGS sequence"/>
</dbReference>
<dbReference type="AlphaFoldDB" id="A0A9R1W3Q3"/>
<evidence type="ECO:0000259" key="1">
    <source>
        <dbReference type="Pfam" id="PF10551"/>
    </source>
</evidence>
<dbReference type="EMBL" id="NBSK02000003">
    <property type="protein sequence ID" value="KAJ0215348.1"/>
    <property type="molecule type" value="Genomic_DNA"/>
</dbReference>
<name>A0A9R1W3Q3_LACSA</name>
<reference evidence="2 3" key="1">
    <citation type="journal article" date="2017" name="Nat. Commun.">
        <title>Genome assembly with in vitro proximity ligation data and whole-genome triplication in lettuce.</title>
        <authorList>
            <person name="Reyes-Chin-Wo S."/>
            <person name="Wang Z."/>
            <person name="Yang X."/>
            <person name="Kozik A."/>
            <person name="Arikit S."/>
            <person name="Song C."/>
            <person name="Xia L."/>
            <person name="Froenicke L."/>
            <person name="Lavelle D.O."/>
            <person name="Truco M.J."/>
            <person name="Xia R."/>
            <person name="Zhu S."/>
            <person name="Xu C."/>
            <person name="Xu H."/>
            <person name="Xu X."/>
            <person name="Cox K."/>
            <person name="Korf I."/>
            <person name="Meyers B.C."/>
            <person name="Michelmore R.W."/>
        </authorList>
    </citation>
    <scope>NUCLEOTIDE SEQUENCE [LARGE SCALE GENOMIC DNA]</scope>
    <source>
        <strain evidence="3">cv. Salinas</strain>
        <tissue evidence="2">Seedlings</tissue>
    </source>
</reference>
<feature type="domain" description="MULE transposase" evidence="1">
    <location>
        <begin position="177"/>
        <end position="266"/>
    </location>
</feature>
<proteinExistence type="predicted"/>
<accession>A0A9R1W3Q3</accession>
<evidence type="ECO:0000313" key="3">
    <source>
        <dbReference type="Proteomes" id="UP000235145"/>
    </source>
</evidence>